<evidence type="ECO:0000313" key="9">
    <source>
        <dbReference type="EMBL" id="EKU26949.1"/>
    </source>
</evidence>
<dbReference type="Proteomes" id="UP000016057">
    <property type="component" value="Unassembled WGS sequence"/>
</dbReference>
<dbReference type="CDD" id="cd08071">
    <property type="entry name" value="MPN_DUF2466"/>
    <property type="match status" value="1"/>
</dbReference>
<evidence type="ECO:0000256" key="3">
    <source>
        <dbReference type="ARBA" id="ARBA00022723"/>
    </source>
</evidence>
<keyword evidence="5" id="KW-0862">Zinc</keyword>
<keyword evidence="4" id="KW-0378">Hydrolase</keyword>
<evidence type="ECO:0000313" key="10">
    <source>
        <dbReference type="Proteomes" id="UP000016057"/>
    </source>
</evidence>
<dbReference type="PANTHER" id="PTHR30471">
    <property type="entry name" value="DNA REPAIR PROTEIN RADC"/>
    <property type="match status" value="1"/>
</dbReference>
<proteinExistence type="inferred from homology"/>
<feature type="domain" description="MPN" evidence="8">
    <location>
        <begin position="85"/>
        <end position="207"/>
    </location>
</feature>
<dbReference type="OrthoDB" id="9804482at2"/>
<dbReference type="AlphaFoldDB" id="K8Z7G5"/>
<organism evidence="9 10">
    <name type="scientific">Catellicoccus marimammalium M35/04/3</name>
    <dbReference type="NCBI Taxonomy" id="1234409"/>
    <lineage>
        <taxon>Bacteria</taxon>
        <taxon>Bacillati</taxon>
        <taxon>Bacillota</taxon>
        <taxon>Bacilli</taxon>
        <taxon>Lactobacillales</taxon>
        <taxon>Enterococcaceae</taxon>
        <taxon>Catellicoccus</taxon>
    </lineage>
</organism>
<evidence type="ECO:0000256" key="2">
    <source>
        <dbReference type="ARBA" id="ARBA00022670"/>
    </source>
</evidence>
<protein>
    <submittedName>
        <fullName evidence="9">DNA repair protein RadC</fullName>
    </submittedName>
</protein>
<dbReference type="InterPro" id="IPR025657">
    <property type="entry name" value="RadC_JAB"/>
</dbReference>
<name>K8Z7G5_9ENTE</name>
<evidence type="ECO:0000256" key="5">
    <source>
        <dbReference type="ARBA" id="ARBA00022833"/>
    </source>
</evidence>
<dbReference type="GO" id="GO:0006508">
    <property type="term" value="P:proteolysis"/>
    <property type="evidence" value="ECO:0007669"/>
    <property type="project" value="UniProtKB-KW"/>
</dbReference>
<reference evidence="9 10" key="1">
    <citation type="journal article" date="2013" name="Genome Announc.">
        <title>Draft Genome Sequence of Catellicoccus marimammalium, a Novel Species Commonly Found in Gull Feces.</title>
        <authorList>
            <person name="Weigand M.R."/>
            <person name="Ryu H."/>
            <person name="Bozcek L."/>
            <person name="Konstantinidis K.T."/>
            <person name="Santo Domingo J.W."/>
        </authorList>
    </citation>
    <scope>NUCLEOTIDE SEQUENCE [LARGE SCALE GENOMIC DNA]</scope>
    <source>
        <strain evidence="9 10">M35/04/3</strain>
    </source>
</reference>
<dbReference type="PANTHER" id="PTHR30471:SF3">
    <property type="entry name" value="UPF0758 PROTEIN YEES-RELATED"/>
    <property type="match status" value="1"/>
</dbReference>
<evidence type="ECO:0000256" key="7">
    <source>
        <dbReference type="RuleBase" id="RU003797"/>
    </source>
</evidence>
<evidence type="ECO:0000256" key="4">
    <source>
        <dbReference type="ARBA" id="ARBA00022801"/>
    </source>
</evidence>
<dbReference type="Gene3D" id="3.40.140.10">
    <property type="entry name" value="Cytidine Deaminase, domain 2"/>
    <property type="match status" value="1"/>
</dbReference>
<dbReference type="InterPro" id="IPR001405">
    <property type="entry name" value="UPF0758"/>
</dbReference>
<keyword evidence="3" id="KW-0479">Metal-binding</keyword>
<accession>K8Z7G5</accession>
<keyword evidence="10" id="KW-1185">Reference proteome</keyword>
<dbReference type="RefSeq" id="WP_009492078.1">
    <property type="nucleotide sequence ID" value="NZ_AMYT01000022.1"/>
</dbReference>
<dbReference type="STRING" id="1234409.C683_1224"/>
<sequence length="208" mass="24203">MNVREKLQQFGVKSLSDFELLYLLSDEKILRSMLPIPISWSQIYRWTKEDWLQLNGLTEKEIARLQCALEIGLRLRKEKSQSKESITHPDQLRELLISELGYSKQEHLFLLCFNIKNQIIAQRHIFVGGFDESIAQPREIFYYAIQHQAKKIMIAHNHPSGMLTPSESDLYITKKIQTCGELLGIELLDHFIVSSTDVLSLRKEGEME</sequence>
<dbReference type="InterPro" id="IPR020891">
    <property type="entry name" value="UPF0758_CS"/>
</dbReference>
<dbReference type="PATRIC" id="fig|1234409.3.peg.1176"/>
<dbReference type="Pfam" id="PF04002">
    <property type="entry name" value="RadC"/>
    <property type="match status" value="1"/>
</dbReference>
<keyword evidence="2" id="KW-0645">Protease</keyword>
<dbReference type="EMBL" id="AMYT01000022">
    <property type="protein sequence ID" value="EKU26949.1"/>
    <property type="molecule type" value="Genomic_DNA"/>
</dbReference>
<comment type="caution">
    <text evidence="9">The sequence shown here is derived from an EMBL/GenBank/DDBJ whole genome shotgun (WGS) entry which is preliminary data.</text>
</comment>
<comment type="similarity">
    <text evidence="1 7">Belongs to the UPF0758 family.</text>
</comment>
<dbReference type="NCBIfam" id="TIGR00608">
    <property type="entry name" value="radc"/>
    <property type="match status" value="1"/>
</dbReference>
<keyword evidence="6" id="KW-0482">Metalloprotease</keyword>
<dbReference type="GO" id="GO:0046872">
    <property type="term" value="F:metal ion binding"/>
    <property type="evidence" value="ECO:0007669"/>
    <property type="project" value="UniProtKB-KW"/>
</dbReference>
<dbReference type="GO" id="GO:0008237">
    <property type="term" value="F:metallopeptidase activity"/>
    <property type="evidence" value="ECO:0007669"/>
    <property type="project" value="UniProtKB-KW"/>
</dbReference>
<dbReference type="PROSITE" id="PS50249">
    <property type="entry name" value="MPN"/>
    <property type="match status" value="1"/>
</dbReference>
<evidence type="ECO:0000259" key="8">
    <source>
        <dbReference type="PROSITE" id="PS50249"/>
    </source>
</evidence>
<gene>
    <name evidence="9" type="ORF">C683_1224</name>
</gene>
<evidence type="ECO:0000256" key="6">
    <source>
        <dbReference type="ARBA" id="ARBA00023049"/>
    </source>
</evidence>
<dbReference type="eggNOG" id="COG2003">
    <property type="taxonomic scope" value="Bacteria"/>
</dbReference>
<dbReference type="InterPro" id="IPR037518">
    <property type="entry name" value="MPN"/>
</dbReference>
<evidence type="ECO:0000256" key="1">
    <source>
        <dbReference type="ARBA" id="ARBA00010243"/>
    </source>
</evidence>
<dbReference type="PROSITE" id="PS01302">
    <property type="entry name" value="UPF0758"/>
    <property type="match status" value="1"/>
</dbReference>